<accession>A0A9Q0CB64</accession>
<sequence length="268" mass="30938">MIFYNLREEVKLNNQLSHGASKSISNKRLYISRRLIPLSVLNFVCEETFSIKIVCIYLKFLHYKMMRTLTLMKKKLQYLHSDVGKAEKEKHKRGKHVLVENLLGLLKVKVVRGVNLAVRDVHGCYPYVLVQTGEQKLRTKVKKKSINPEWDEELTFCIDDADVPFRLEVFDKHSFHKDESMGHAEFHIRPLVQAVKLDLSNKPSSTVIDNIISSRQNSLAEMSDIYWSEGKVMQDIALRLKDVICGEIELKLSWIMIPGAKGLELISK</sequence>
<evidence type="ECO:0000256" key="1">
    <source>
        <dbReference type="ARBA" id="ARBA00004123"/>
    </source>
</evidence>
<protein>
    <recommendedName>
        <fullName evidence="12">C2 domain-containing protein</fullName>
    </recommendedName>
</protein>
<keyword evidence="4" id="KW-1003">Cell membrane</keyword>
<keyword evidence="5" id="KW-0938">Abscisic acid signaling pathway</keyword>
<evidence type="ECO:0000256" key="2">
    <source>
        <dbReference type="ARBA" id="ARBA00004236"/>
    </source>
</evidence>
<dbReference type="OrthoDB" id="423283at2759"/>
<evidence type="ECO:0000256" key="9">
    <source>
        <dbReference type="ARBA" id="ARBA00023136"/>
    </source>
</evidence>
<evidence type="ECO:0000256" key="7">
    <source>
        <dbReference type="ARBA" id="ARBA00022837"/>
    </source>
</evidence>
<evidence type="ECO:0000256" key="10">
    <source>
        <dbReference type="ARBA" id="ARBA00023242"/>
    </source>
</evidence>
<name>A0A9Q0CB64_9POAL</name>
<dbReference type="Pfam" id="PF00168">
    <property type="entry name" value="C2"/>
    <property type="match status" value="1"/>
</dbReference>
<dbReference type="AlphaFoldDB" id="A0A9Q0CB64"/>
<evidence type="ECO:0000256" key="6">
    <source>
        <dbReference type="ARBA" id="ARBA00022723"/>
    </source>
</evidence>
<dbReference type="GO" id="GO:0046872">
    <property type="term" value="F:metal ion binding"/>
    <property type="evidence" value="ECO:0007669"/>
    <property type="project" value="UniProtKB-KW"/>
</dbReference>
<dbReference type="PANTHER" id="PTHR45933">
    <property type="entry name" value="PROTEIN C2-DOMAIN ABA-RELATED 4"/>
    <property type="match status" value="1"/>
</dbReference>
<keyword evidence="8" id="KW-0446">Lipid-binding</keyword>
<evidence type="ECO:0000313" key="13">
    <source>
        <dbReference type="EMBL" id="KAJ1690729.1"/>
    </source>
</evidence>
<dbReference type="SUPFAM" id="SSF49562">
    <property type="entry name" value="C2 domain (Calcium/lipid-binding domain, CaLB)"/>
    <property type="match status" value="1"/>
</dbReference>
<evidence type="ECO:0000256" key="3">
    <source>
        <dbReference type="ARBA" id="ARBA00022468"/>
    </source>
</evidence>
<keyword evidence="10" id="KW-0539">Nucleus</keyword>
<gene>
    <name evidence="13" type="ORF">LUZ63_014884</name>
</gene>
<proteinExistence type="inferred from homology"/>
<comment type="subcellular location">
    <subcellularLocation>
        <location evidence="2">Cell membrane</location>
    </subcellularLocation>
    <subcellularLocation>
        <location evidence="1">Nucleus</location>
    </subcellularLocation>
</comment>
<reference evidence="13" key="1">
    <citation type="journal article" date="2022" name="Cell">
        <title>Repeat-based holocentromeres influence genome architecture and karyotype evolution.</title>
        <authorList>
            <person name="Hofstatter P.G."/>
            <person name="Thangavel G."/>
            <person name="Lux T."/>
            <person name="Neumann P."/>
            <person name="Vondrak T."/>
            <person name="Novak P."/>
            <person name="Zhang M."/>
            <person name="Costa L."/>
            <person name="Castellani M."/>
            <person name="Scott A."/>
            <person name="Toegelov H."/>
            <person name="Fuchs J."/>
            <person name="Mata-Sucre Y."/>
            <person name="Dias Y."/>
            <person name="Vanzela A.L.L."/>
            <person name="Huettel B."/>
            <person name="Almeida C.C.S."/>
            <person name="Simkova H."/>
            <person name="Souza G."/>
            <person name="Pedrosa-Harand A."/>
            <person name="Macas J."/>
            <person name="Mayer K.F.X."/>
            <person name="Houben A."/>
            <person name="Marques A."/>
        </authorList>
    </citation>
    <scope>NUCLEOTIDE SEQUENCE</scope>
    <source>
        <strain evidence="13">RhyBre1mFocal</strain>
    </source>
</reference>
<keyword evidence="7" id="KW-0106">Calcium</keyword>
<evidence type="ECO:0000313" key="14">
    <source>
        <dbReference type="Proteomes" id="UP001151287"/>
    </source>
</evidence>
<keyword evidence="14" id="KW-1185">Reference proteome</keyword>
<evidence type="ECO:0000256" key="4">
    <source>
        <dbReference type="ARBA" id="ARBA00022475"/>
    </source>
</evidence>
<dbReference type="SMART" id="SM00239">
    <property type="entry name" value="C2"/>
    <property type="match status" value="1"/>
</dbReference>
<dbReference type="EMBL" id="JAMQYH010000004">
    <property type="protein sequence ID" value="KAJ1690729.1"/>
    <property type="molecule type" value="Genomic_DNA"/>
</dbReference>
<comment type="caution">
    <text evidence="13">The sequence shown here is derived from an EMBL/GenBank/DDBJ whole genome shotgun (WGS) entry which is preliminary data.</text>
</comment>
<comment type="similarity">
    <text evidence="11">Belongs to the plant CAR protein family.</text>
</comment>
<dbReference type="GO" id="GO:0005096">
    <property type="term" value="F:GTPase activator activity"/>
    <property type="evidence" value="ECO:0007669"/>
    <property type="project" value="UniProtKB-KW"/>
</dbReference>
<dbReference type="GO" id="GO:0009738">
    <property type="term" value="P:abscisic acid-activated signaling pathway"/>
    <property type="evidence" value="ECO:0007669"/>
    <property type="project" value="UniProtKB-KW"/>
</dbReference>
<dbReference type="GO" id="GO:0008289">
    <property type="term" value="F:lipid binding"/>
    <property type="evidence" value="ECO:0007669"/>
    <property type="project" value="UniProtKB-KW"/>
</dbReference>
<dbReference type="GO" id="GO:0005634">
    <property type="term" value="C:nucleus"/>
    <property type="evidence" value="ECO:0007669"/>
    <property type="project" value="UniProtKB-SubCell"/>
</dbReference>
<evidence type="ECO:0000256" key="11">
    <source>
        <dbReference type="ARBA" id="ARBA00024037"/>
    </source>
</evidence>
<dbReference type="GO" id="GO:0005886">
    <property type="term" value="C:plasma membrane"/>
    <property type="evidence" value="ECO:0007669"/>
    <property type="project" value="UniProtKB-SubCell"/>
</dbReference>
<dbReference type="PANTHER" id="PTHR45933:SF5">
    <property type="entry name" value="PROTEIN C2-DOMAIN ABA-RELATED 4"/>
    <property type="match status" value="1"/>
</dbReference>
<keyword evidence="3" id="KW-0343">GTPase activation</keyword>
<dbReference type="InterPro" id="IPR000008">
    <property type="entry name" value="C2_dom"/>
</dbReference>
<organism evidence="13 14">
    <name type="scientific">Rhynchospora breviuscula</name>
    <dbReference type="NCBI Taxonomy" id="2022672"/>
    <lineage>
        <taxon>Eukaryota</taxon>
        <taxon>Viridiplantae</taxon>
        <taxon>Streptophyta</taxon>
        <taxon>Embryophyta</taxon>
        <taxon>Tracheophyta</taxon>
        <taxon>Spermatophyta</taxon>
        <taxon>Magnoliopsida</taxon>
        <taxon>Liliopsida</taxon>
        <taxon>Poales</taxon>
        <taxon>Cyperaceae</taxon>
        <taxon>Cyperoideae</taxon>
        <taxon>Rhynchosporeae</taxon>
        <taxon>Rhynchospora</taxon>
    </lineage>
</organism>
<dbReference type="InterPro" id="IPR035892">
    <property type="entry name" value="C2_domain_sf"/>
</dbReference>
<dbReference type="Proteomes" id="UP001151287">
    <property type="component" value="Unassembled WGS sequence"/>
</dbReference>
<keyword evidence="9" id="KW-0472">Membrane</keyword>
<dbReference type="PROSITE" id="PS50004">
    <property type="entry name" value="C2"/>
    <property type="match status" value="1"/>
</dbReference>
<feature type="domain" description="C2" evidence="12">
    <location>
        <begin position="84"/>
        <end position="201"/>
    </location>
</feature>
<dbReference type="Gene3D" id="2.60.40.150">
    <property type="entry name" value="C2 domain"/>
    <property type="match status" value="1"/>
</dbReference>
<dbReference type="InterPro" id="IPR044562">
    <property type="entry name" value="CAR1-11"/>
</dbReference>
<evidence type="ECO:0000256" key="5">
    <source>
        <dbReference type="ARBA" id="ARBA00022682"/>
    </source>
</evidence>
<evidence type="ECO:0000259" key="12">
    <source>
        <dbReference type="PROSITE" id="PS50004"/>
    </source>
</evidence>
<evidence type="ECO:0000256" key="8">
    <source>
        <dbReference type="ARBA" id="ARBA00023121"/>
    </source>
</evidence>
<keyword evidence="6" id="KW-0479">Metal-binding</keyword>